<sequence length="169" mass="19951">MGTKLKCLRIDNDMEFVLEKFNKFCRKLAFAHVKQDKLGARAIKCVFIGYPPGIKGYKLWRMEPSELKCIISRDIVFDETRMAMMSQDQQQVNNQESDSDNTQVEVEFLVHQENGYKIQIEEINENQQFEPMTNDYNLFRDKAKRNIVPPKIFAYTYLIYYALNLGEEI</sequence>
<reference evidence="2" key="1">
    <citation type="submission" date="2018-05" db="EMBL/GenBank/DDBJ databases">
        <title>Draft genome of Mucuna pruriens seed.</title>
        <authorList>
            <person name="Nnadi N.E."/>
            <person name="Vos R."/>
            <person name="Hasami M.H."/>
            <person name="Devisetty U.K."/>
            <person name="Aguiy J.C."/>
        </authorList>
    </citation>
    <scope>NUCLEOTIDE SEQUENCE [LARGE SCALE GENOMIC DNA]</scope>
    <source>
        <strain evidence="2">JCA_2017</strain>
    </source>
</reference>
<proteinExistence type="predicted"/>
<name>A0A371ET08_MUCPR</name>
<comment type="caution">
    <text evidence="2">The sequence shown here is derived from an EMBL/GenBank/DDBJ whole genome shotgun (WGS) entry which is preliminary data.</text>
</comment>
<evidence type="ECO:0000259" key="1">
    <source>
        <dbReference type="Pfam" id="PF25597"/>
    </source>
</evidence>
<dbReference type="Pfam" id="PF25597">
    <property type="entry name" value="SH3_retrovirus"/>
    <property type="match status" value="1"/>
</dbReference>
<dbReference type="OrthoDB" id="1193898at2759"/>
<organism evidence="2 3">
    <name type="scientific">Mucuna pruriens</name>
    <name type="common">Velvet bean</name>
    <name type="synonym">Dolichos pruriens</name>
    <dbReference type="NCBI Taxonomy" id="157652"/>
    <lineage>
        <taxon>Eukaryota</taxon>
        <taxon>Viridiplantae</taxon>
        <taxon>Streptophyta</taxon>
        <taxon>Embryophyta</taxon>
        <taxon>Tracheophyta</taxon>
        <taxon>Spermatophyta</taxon>
        <taxon>Magnoliopsida</taxon>
        <taxon>eudicotyledons</taxon>
        <taxon>Gunneridae</taxon>
        <taxon>Pentapetalae</taxon>
        <taxon>rosids</taxon>
        <taxon>fabids</taxon>
        <taxon>Fabales</taxon>
        <taxon>Fabaceae</taxon>
        <taxon>Papilionoideae</taxon>
        <taxon>50 kb inversion clade</taxon>
        <taxon>NPAAA clade</taxon>
        <taxon>indigoferoid/millettioid clade</taxon>
        <taxon>Phaseoleae</taxon>
        <taxon>Mucuna</taxon>
    </lineage>
</organism>
<protein>
    <recommendedName>
        <fullName evidence="1">Retroviral polymerase SH3-like domain-containing protein</fullName>
    </recommendedName>
</protein>
<keyword evidence="3" id="KW-1185">Reference proteome</keyword>
<dbReference type="Proteomes" id="UP000257109">
    <property type="component" value="Unassembled WGS sequence"/>
</dbReference>
<dbReference type="InterPro" id="IPR057670">
    <property type="entry name" value="SH3_retrovirus"/>
</dbReference>
<accession>A0A371ET08</accession>
<feature type="non-terminal residue" evidence="2">
    <location>
        <position position="1"/>
    </location>
</feature>
<evidence type="ECO:0000313" key="2">
    <source>
        <dbReference type="EMBL" id="RDX69163.1"/>
    </source>
</evidence>
<gene>
    <name evidence="2" type="ORF">CR513_51758</name>
</gene>
<dbReference type="AlphaFoldDB" id="A0A371ET08"/>
<evidence type="ECO:0000313" key="3">
    <source>
        <dbReference type="Proteomes" id="UP000257109"/>
    </source>
</evidence>
<feature type="domain" description="Retroviral polymerase SH3-like" evidence="1">
    <location>
        <begin position="28"/>
        <end position="87"/>
    </location>
</feature>
<dbReference type="EMBL" id="QJKJ01012234">
    <property type="protein sequence ID" value="RDX69163.1"/>
    <property type="molecule type" value="Genomic_DNA"/>
</dbReference>